<evidence type="ECO:0000313" key="1">
    <source>
        <dbReference type="EMBL" id="KYN35587.1"/>
    </source>
</evidence>
<keyword evidence="2" id="KW-1185">Reference proteome</keyword>
<proteinExistence type="predicted"/>
<dbReference type="InterPro" id="IPR023795">
    <property type="entry name" value="Serpin_CS"/>
</dbReference>
<name>A0A195F5Y3_9HYME</name>
<reference evidence="1 2" key="1">
    <citation type="submission" date="2016-03" db="EMBL/GenBank/DDBJ databases">
        <title>Trachymyrmex septentrionalis WGS genome.</title>
        <authorList>
            <person name="Nygaard S."/>
            <person name="Hu H."/>
            <person name="Boomsma J."/>
            <person name="Zhang G."/>
        </authorList>
    </citation>
    <scope>NUCLEOTIDE SEQUENCE [LARGE SCALE GENOMIC DNA]</scope>
    <source>
        <strain evidence="1">Tsep2-gDNA-1</strain>
        <tissue evidence="1">Whole body</tissue>
    </source>
</reference>
<accession>A0A195F5Y3</accession>
<organism evidence="1 2">
    <name type="scientific">Trachymyrmex septentrionalis</name>
    <dbReference type="NCBI Taxonomy" id="34720"/>
    <lineage>
        <taxon>Eukaryota</taxon>
        <taxon>Metazoa</taxon>
        <taxon>Ecdysozoa</taxon>
        <taxon>Arthropoda</taxon>
        <taxon>Hexapoda</taxon>
        <taxon>Insecta</taxon>
        <taxon>Pterygota</taxon>
        <taxon>Neoptera</taxon>
        <taxon>Endopterygota</taxon>
        <taxon>Hymenoptera</taxon>
        <taxon>Apocrita</taxon>
        <taxon>Aculeata</taxon>
        <taxon>Formicoidea</taxon>
        <taxon>Formicidae</taxon>
        <taxon>Myrmicinae</taxon>
        <taxon>Trachymyrmex</taxon>
    </lineage>
</organism>
<gene>
    <name evidence="1" type="ORF">ALC56_10145</name>
</gene>
<protein>
    <recommendedName>
        <fullName evidence="3">Serpin domain-containing protein</fullName>
    </recommendedName>
</protein>
<sequence length="79" mass="9111">MVKAASFTSLLEFKVDHPFLYSIVKLNPEKVESVNYSLIVNQATREIHIDHPFFYGIIASKREEESYVTLFAGYVIKLN</sequence>
<dbReference type="Proteomes" id="UP000078541">
    <property type="component" value="Unassembled WGS sequence"/>
</dbReference>
<dbReference type="EMBL" id="KQ981805">
    <property type="protein sequence ID" value="KYN35587.1"/>
    <property type="molecule type" value="Genomic_DNA"/>
</dbReference>
<evidence type="ECO:0008006" key="3">
    <source>
        <dbReference type="Google" id="ProtNLM"/>
    </source>
</evidence>
<dbReference type="AlphaFoldDB" id="A0A195F5Y3"/>
<dbReference type="PROSITE" id="PS00284">
    <property type="entry name" value="SERPIN"/>
    <property type="match status" value="2"/>
</dbReference>
<evidence type="ECO:0000313" key="2">
    <source>
        <dbReference type="Proteomes" id="UP000078541"/>
    </source>
</evidence>